<sequence length="424" mass="46554">MSQRALVIEPDFSGHRWRYVEWTIEALIEAGYDCTLSTDARNREHPLIRSYQEPRSGVSLVWLSDGKAPSSILRRLLNRAKQEFAFHTLFASAYRAANGRDSVDLIVVPYGDYILKAVAILGSPFGAARWMCVTMRQFFHMQEVGVAVPRRPLFDLLTKQLFMLALCRGNPAAVLSIDPTLLLWHQSSRLAGKPPSIYYLADPFPEVSPRDKSAAKARLGITADRSILVYGAISERKGIFELLGTCMTLDGPPLIIIAGEQDDAVSQYLSSFGDRLADRIAVFNHFISAEMEVDLFSACDVVWIGYKDHYGMSGVLVQAYKFGKIAIASSAGLIGWFAKRDQMGPLLDDLSASTIRSAIDDAIRQCQSDAPSSVRKDRAKLLAQHTVVNFKETIKRAVGNCAPAVDGHDADVACTCTGASQSAG</sequence>
<keyword evidence="2" id="KW-1185">Reference proteome</keyword>
<keyword evidence="1" id="KW-0808">Transferase</keyword>
<dbReference type="OrthoDB" id="9124635at2"/>
<dbReference type="GO" id="GO:0016740">
    <property type="term" value="F:transferase activity"/>
    <property type="evidence" value="ECO:0007669"/>
    <property type="project" value="UniProtKB-KW"/>
</dbReference>
<accession>A0A2N7X5K1</accession>
<dbReference type="STRING" id="863227.GCA_000373005_01934"/>
<protein>
    <submittedName>
        <fullName evidence="1">Group 1 glycosyl transferase</fullName>
    </submittedName>
</protein>
<organism evidence="1 2">
    <name type="scientific">Trinickia symbiotica</name>
    <dbReference type="NCBI Taxonomy" id="863227"/>
    <lineage>
        <taxon>Bacteria</taxon>
        <taxon>Pseudomonadati</taxon>
        <taxon>Pseudomonadota</taxon>
        <taxon>Betaproteobacteria</taxon>
        <taxon>Burkholderiales</taxon>
        <taxon>Burkholderiaceae</taxon>
        <taxon>Trinickia</taxon>
    </lineage>
</organism>
<name>A0A2N7X5K1_9BURK</name>
<dbReference type="Proteomes" id="UP000235777">
    <property type="component" value="Unassembled WGS sequence"/>
</dbReference>
<reference evidence="1 2" key="1">
    <citation type="submission" date="2018-01" db="EMBL/GenBank/DDBJ databases">
        <title>Whole genome analyses suggest that Burkholderia sensu lato contains two further novel genera in the rhizoxinica-symbiotica group Mycetohabitans gen. nov., and Trinickia gen. nov.: implications for the evolution of diazotrophy and nodulation in the Burkholderiaceae.</title>
        <authorList>
            <person name="Estrada-de los Santos P."/>
            <person name="Palmer M."/>
            <person name="Chavez-Ramirez B."/>
            <person name="Beukes C."/>
            <person name="Steenkamp E.T."/>
            <person name="Hirsch A.M."/>
            <person name="Manyaka P."/>
            <person name="Maluk M."/>
            <person name="Lafos M."/>
            <person name="Crook M."/>
            <person name="Gross E."/>
            <person name="Simon M.F."/>
            <person name="Bueno dos Reis Junior F."/>
            <person name="Poole P.S."/>
            <person name="Venter S.N."/>
            <person name="James E.K."/>
        </authorList>
    </citation>
    <scope>NUCLEOTIDE SEQUENCE [LARGE SCALE GENOMIC DNA]</scope>
    <source>
        <strain evidence="1 2">JPY 581</strain>
    </source>
</reference>
<proteinExistence type="predicted"/>
<evidence type="ECO:0000313" key="2">
    <source>
        <dbReference type="Proteomes" id="UP000235777"/>
    </source>
</evidence>
<comment type="caution">
    <text evidence="1">The sequence shown here is derived from an EMBL/GenBank/DDBJ whole genome shotgun (WGS) entry which is preliminary data.</text>
</comment>
<dbReference type="AlphaFoldDB" id="A0A2N7X5K1"/>
<dbReference type="Gene3D" id="3.40.50.2000">
    <property type="entry name" value="Glycogen Phosphorylase B"/>
    <property type="match status" value="1"/>
</dbReference>
<dbReference type="SUPFAM" id="SSF53756">
    <property type="entry name" value="UDP-Glycosyltransferase/glycogen phosphorylase"/>
    <property type="match status" value="1"/>
</dbReference>
<dbReference type="EMBL" id="PNYC01000005">
    <property type="protein sequence ID" value="PMS37039.1"/>
    <property type="molecule type" value="Genomic_DNA"/>
</dbReference>
<gene>
    <name evidence="1" type="ORF">C0Z20_09990</name>
</gene>
<dbReference type="RefSeq" id="WP_018440488.1">
    <property type="nucleotide sequence ID" value="NZ_KB890171.1"/>
</dbReference>
<evidence type="ECO:0000313" key="1">
    <source>
        <dbReference type="EMBL" id="PMS37039.1"/>
    </source>
</evidence>